<dbReference type="PROSITE" id="PS50893">
    <property type="entry name" value="ABC_TRANSPORTER_2"/>
    <property type="match status" value="1"/>
</dbReference>
<dbReference type="GO" id="GO:0005524">
    <property type="term" value="F:ATP binding"/>
    <property type="evidence" value="ECO:0007669"/>
    <property type="project" value="UniProtKB-KW"/>
</dbReference>
<dbReference type="AlphaFoldDB" id="A0A449AI83"/>
<dbReference type="InterPro" id="IPR003439">
    <property type="entry name" value="ABC_transporter-like_ATP-bd"/>
</dbReference>
<dbReference type="InterPro" id="IPR051782">
    <property type="entry name" value="ABC_Transporter_VariousFunc"/>
</dbReference>
<keyword evidence="2" id="KW-0547">Nucleotide-binding</keyword>
<evidence type="ECO:0000256" key="2">
    <source>
        <dbReference type="ARBA" id="ARBA00022741"/>
    </source>
</evidence>
<dbReference type="InterPro" id="IPR003593">
    <property type="entry name" value="AAA+_ATPase"/>
</dbReference>
<dbReference type="CDD" id="cd03230">
    <property type="entry name" value="ABC_DR_subfamily_A"/>
    <property type="match status" value="1"/>
</dbReference>
<keyword evidence="1" id="KW-0813">Transport</keyword>
<dbReference type="RefSeq" id="WP_129720599.1">
    <property type="nucleotide sequence ID" value="NZ_LR214986.1"/>
</dbReference>
<evidence type="ECO:0000259" key="4">
    <source>
        <dbReference type="PROSITE" id="PS50893"/>
    </source>
</evidence>
<dbReference type="SUPFAM" id="SSF52540">
    <property type="entry name" value="P-loop containing nucleoside triphosphate hydrolases"/>
    <property type="match status" value="1"/>
</dbReference>
<organism evidence="5 6">
    <name type="scientific">Mycoplasmopsis cynos</name>
    <dbReference type="NCBI Taxonomy" id="171284"/>
    <lineage>
        <taxon>Bacteria</taxon>
        <taxon>Bacillati</taxon>
        <taxon>Mycoplasmatota</taxon>
        <taxon>Mycoplasmoidales</taxon>
        <taxon>Metamycoplasmataceae</taxon>
        <taxon>Mycoplasmopsis</taxon>
    </lineage>
</organism>
<dbReference type="Proteomes" id="UP000289506">
    <property type="component" value="Plasmid 13"/>
</dbReference>
<geneLocation type="plasmid" evidence="5 6">
    <name>13</name>
</geneLocation>
<dbReference type="Pfam" id="PF00005">
    <property type="entry name" value="ABC_tran"/>
    <property type="match status" value="1"/>
</dbReference>
<dbReference type="EMBL" id="LR214986">
    <property type="protein sequence ID" value="VEU64714.1"/>
    <property type="molecule type" value="Genomic_DNA"/>
</dbReference>
<feature type="domain" description="ABC transporter" evidence="4">
    <location>
        <begin position="6"/>
        <end position="236"/>
    </location>
</feature>
<gene>
    <name evidence="5" type="primary">MCYN0377</name>
    <name evidence="5" type="ORF">NCTC10142_00472</name>
</gene>
<accession>A0A449AI83</accession>
<dbReference type="PANTHER" id="PTHR42939:SF1">
    <property type="entry name" value="ABC TRANSPORTER ATP-BINDING PROTEIN ALBC-RELATED"/>
    <property type="match status" value="1"/>
</dbReference>
<dbReference type="PROSITE" id="PS00211">
    <property type="entry name" value="ABC_TRANSPORTER_1"/>
    <property type="match status" value="1"/>
</dbReference>
<evidence type="ECO:0000256" key="3">
    <source>
        <dbReference type="ARBA" id="ARBA00022840"/>
    </source>
</evidence>
<dbReference type="Gene3D" id="3.40.50.300">
    <property type="entry name" value="P-loop containing nucleotide triphosphate hydrolases"/>
    <property type="match status" value="1"/>
</dbReference>
<proteinExistence type="predicted"/>
<evidence type="ECO:0000313" key="6">
    <source>
        <dbReference type="Proteomes" id="UP000289506"/>
    </source>
</evidence>
<dbReference type="SMART" id="SM00382">
    <property type="entry name" value="AAA"/>
    <property type="match status" value="1"/>
</dbReference>
<reference evidence="5 6" key="1">
    <citation type="submission" date="2019-01" db="EMBL/GenBank/DDBJ databases">
        <authorList>
            <consortium name="Pathogen Informatics"/>
        </authorList>
    </citation>
    <scope>NUCLEOTIDE SEQUENCE [LARGE SCALE GENOMIC DNA]</scope>
    <source>
        <strain evidence="5 6">NCTC10142</strain>
        <plasmid evidence="6">13</plasmid>
    </source>
</reference>
<dbReference type="GO" id="GO:0016887">
    <property type="term" value="F:ATP hydrolysis activity"/>
    <property type="evidence" value="ECO:0007669"/>
    <property type="project" value="InterPro"/>
</dbReference>
<evidence type="ECO:0000256" key="1">
    <source>
        <dbReference type="ARBA" id="ARBA00022448"/>
    </source>
</evidence>
<sequence length="239" mass="27337">MNENIIEIKNLTKIYKNNKNTGIFKLNFNVPRGSFFAFIGENGAGKTTTIKTITGSYLNYEGEVLINGINIKDAKSRQKLGYIPENAIFPKEITVYEYLKYLGLLTGQEKNKVIQKIDELLNEFGILELKHKKPYNFSSGQKKKILLIQALLIDPEVIILDEPAANLDPTGRYQLFTLLKKLHEQGKTIFISSHILSEIDKYVDTLTLIHKGRIVYSGSKVKNLEELFYEKVIKENSIY</sequence>
<evidence type="ECO:0000313" key="5">
    <source>
        <dbReference type="EMBL" id="VEU64714.1"/>
    </source>
</evidence>
<dbReference type="PANTHER" id="PTHR42939">
    <property type="entry name" value="ABC TRANSPORTER ATP-BINDING PROTEIN ALBC-RELATED"/>
    <property type="match status" value="1"/>
</dbReference>
<keyword evidence="3 5" id="KW-0067">ATP-binding</keyword>
<dbReference type="InterPro" id="IPR017871">
    <property type="entry name" value="ABC_transporter-like_CS"/>
</dbReference>
<name>A0A449AI83_9BACT</name>
<protein>
    <submittedName>
        <fullName evidence="5">ABC-type multidrug-like transport system ATP-binding protein</fullName>
    </submittedName>
</protein>
<dbReference type="InterPro" id="IPR027417">
    <property type="entry name" value="P-loop_NTPase"/>
</dbReference>
<keyword evidence="5" id="KW-0614">Plasmid</keyword>